<dbReference type="EMBL" id="DF973234">
    <property type="protein sequence ID" value="GAU21661.1"/>
    <property type="molecule type" value="Genomic_DNA"/>
</dbReference>
<accession>A0A2Z6LRF8</accession>
<evidence type="ECO:0000313" key="1">
    <source>
        <dbReference type="EMBL" id="GAU21661.1"/>
    </source>
</evidence>
<protein>
    <submittedName>
        <fullName evidence="1">Uncharacterized protein</fullName>
    </submittedName>
</protein>
<dbReference type="Proteomes" id="UP000242715">
    <property type="component" value="Unassembled WGS sequence"/>
</dbReference>
<dbReference type="AlphaFoldDB" id="A0A2Z6LRF8"/>
<reference evidence="2" key="1">
    <citation type="journal article" date="2017" name="Front. Plant Sci.">
        <title>Climate Clever Clovers: New Paradigm to Reduce the Environmental Footprint of Ruminants by Breeding Low Methanogenic Forages Utilizing Haplotype Variation.</title>
        <authorList>
            <person name="Kaur P."/>
            <person name="Appels R."/>
            <person name="Bayer P.E."/>
            <person name="Keeble-Gagnere G."/>
            <person name="Wang J."/>
            <person name="Hirakawa H."/>
            <person name="Shirasawa K."/>
            <person name="Vercoe P."/>
            <person name="Stefanova K."/>
            <person name="Durmic Z."/>
            <person name="Nichols P."/>
            <person name="Revell C."/>
            <person name="Isobe S.N."/>
            <person name="Edwards D."/>
            <person name="Erskine W."/>
        </authorList>
    </citation>
    <scope>NUCLEOTIDE SEQUENCE [LARGE SCALE GENOMIC DNA]</scope>
    <source>
        <strain evidence="2">cv. Daliak</strain>
    </source>
</reference>
<sequence length="87" mass="9907">MNEPCLWAGDFNDILMLGNIIYERLDRALSNDFWRVEFPDGFVNNTKSNLFKCGAHSLDSSASKIGEIEHGWIFVERVVILVVEESS</sequence>
<gene>
    <name evidence="1" type="ORF">TSUD_251450</name>
</gene>
<keyword evidence="2" id="KW-1185">Reference proteome</keyword>
<name>A0A2Z6LRF8_TRISU</name>
<organism evidence="1 2">
    <name type="scientific">Trifolium subterraneum</name>
    <name type="common">Subterranean clover</name>
    <dbReference type="NCBI Taxonomy" id="3900"/>
    <lineage>
        <taxon>Eukaryota</taxon>
        <taxon>Viridiplantae</taxon>
        <taxon>Streptophyta</taxon>
        <taxon>Embryophyta</taxon>
        <taxon>Tracheophyta</taxon>
        <taxon>Spermatophyta</taxon>
        <taxon>Magnoliopsida</taxon>
        <taxon>eudicotyledons</taxon>
        <taxon>Gunneridae</taxon>
        <taxon>Pentapetalae</taxon>
        <taxon>rosids</taxon>
        <taxon>fabids</taxon>
        <taxon>Fabales</taxon>
        <taxon>Fabaceae</taxon>
        <taxon>Papilionoideae</taxon>
        <taxon>50 kb inversion clade</taxon>
        <taxon>NPAAA clade</taxon>
        <taxon>Hologalegina</taxon>
        <taxon>IRL clade</taxon>
        <taxon>Trifolieae</taxon>
        <taxon>Trifolium</taxon>
    </lineage>
</organism>
<evidence type="ECO:0000313" key="2">
    <source>
        <dbReference type="Proteomes" id="UP000242715"/>
    </source>
</evidence>
<proteinExistence type="predicted"/>